<dbReference type="InterPro" id="IPR016162">
    <property type="entry name" value="Ald_DH_N"/>
</dbReference>
<gene>
    <name evidence="3" type="ORF">GPM918_LOCUS33646</name>
    <name evidence="4" type="ORF">SRO942_LOCUS34332</name>
</gene>
<feature type="non-terminal residue" evidence="3">
    <location>
        <position position="1"/>
    </location>
</feature>
<dbReference type="SUPFAM" id="SSF53720">
    <property type="entry name" value="ALDH-like"/>
    <property type="match status" value="1"/>
</dbReference>
<evidence type="ECO:0000259" key="2">
    <source>
        <dbReference type="Pfam" id="PF00171"/>
    </source>
</evidence>
<dbReference type="InterPro" id="IPR016161">
    <property type="entry name" value="Ald_DH/histidinol_DH"/>
</dbReference>
<feature type="domain" description="Aldehyde dehydrogenase" evidence="2">
    <location>
        <begin position="1"/>
        <end position="48"/>
    </location>
</feature>
<protein>
    <recommendedName>
        <fullName evidence="2">Aldehyde dehydrogenase domain-containing protein</fullName>
    </recommendedName>
</protein>
<dbReference type="InterPro" id="IPR015590">
    <property type="entry name" value="Aldehyde_DH_dom"/>
</dbReference>
<dbReference type="AlphaFoldDB" id="A0A815MD40"/>
<dbReference type="EMBL" id="CAJNOQ010018086">
    <property type="protein sequence ID" value="CAF1417794.1"/>
    <property type="molecule type" value="Genomic_DNA"/>
</dbReference>
<reference evidence="3" key="1">
    <citation type="submission" date="2021-02" db="EMBL/GenBank/DDBJ databases">
        <authorList>
            <person name="Nowell W R."/>
        </authorList>
    </citation>
    <scope>NUCLEOTIDE SEQUENCE</scope>
</reference>
<dbReference type="PANTHER" id="PTHR11699">
    <property type="entry name" value="ALDEHYDE DEHYDROGENASE-RELATED"/>
    <property type="match status" value="1"/>
</dbReference>
<dbReference type="OrthoDB" id="310895at2759"/>
<dbReference type="Proteomes" id="UP000663829">
    <property type="component" value="Unassembled WGS sequence"/>
</dbReference>
<evidence type="ECO:0000313" key="3">
    <source>
        <dbReference type="EMBL" id="CAF1417794.1"/>
    </source>
</evidence>
<name>A0A815MD40_9BILA</name>
<evidence type="ECO:0000313" key="5">
    <source>
        <dbReference type="Proteomes" id="UP000663829"/>
    </source>
</evidence>
<sequence length="341" mass="38324">FPVCDPRTGEEICQVEESTKADVDKAVKAARNAFRNDSEWRKMEAVVRLWQVSNMSVLRGVHDFLELLGNTIILKPAEETPLMALYCASLLDEVGRRVQELAIKSNFKRLSLELFEKCPLIICEDADLDSAVALTYRAIFADSAQSCFAGSRIFVHEKIYDRFVIKCVELVTQCVVGDPFDPETAQGPQINDEKLKKIIQFIESGKKQGAKLECGGERFGTNGFFVQPTIFSNVTDDMDIASDEMIGPIMSVLKYHDYDEVITRANNTKWGLAAGMITKEKTQANYLVSSLQARTVWINEYDAAINLLPFGRYSHAGGKKDFGGYDFNEYYELKRVATNLS</sequence>
<accession>A0A815MD40</accession>
<organism evidence="3 5">
    <name type="scientific">Didymodactylos carnosus</name>
    <dbReference type="NCBI Taxonomy" id="1234261"/>
    <lineage>
        <taxon>Eukaryota</taxon>
        <taxon>Metazoa</taxon>
        <taxon>Spiralia</taxon>
        <taxon>Gnathifera</taxon>
        <taxon>Rotifera</taxon>
        <taxon>Eurotatoria</taxon>
        <taxon>Bdelloidea</taxon>
        <taxon>Philodinida</taxon>
        <taxon>Philodinidae</taxon>
        <taxon>Didymodactylos</taxon>
    </lineage>
</organism>
<evidence type="ECO:0000256" key="1">
    <source>
        <dbReference type="ARBA" id="ARBA00009986"/>
    </source>
</evidence>
<keyword evidence="5" id="KW-1185">Reference proteome</keyword>
<dbReference type="Pfam" id="PF00171">
    <property type="entry name" value="Aldedh"/>
    <property type="match status" value="2"/>
</dbReference>
<feature type="domain" description="Aldehyde dehydrogenase" evidence="2">
    <location>
        <begin position="93"/>
        <end position="336"/>
    </location>
</feature>
<dbReference type="Proteomes" id="UP000681722">
    <property type="component" value="Unassembled WGS sequence"/>
</dbReference>
<evidence type="ECO:0000313" key="4">
    <source>
        <dbReference type="EMBL" id="CAF4302695.1"/>
    </source>
</evidence>
<dbReference type="InterPro" id="IPR016163">
    <property type="entry name" value="Ald_DH_C"/>
</dbReference>
<comment type="similarity">
    <text evidence="1">Belongs to the aldehyde dehydrogenase family.</text>
</comment>
<proteinExistence type="inferred from homology"/>
<dbReference type="EMBL" id="CAJOBC010083513">
    <property type="protein sequence ID" value="CAF4302695.1"/>
    <property type="molecule type" value="Genomic_DNA"/>
</dbReference>
<dbReference type="GO" id="GO:0016620">
    <property type="term" value="F:oxidoreductase activity, acting on the aldehyde or oxo group of donors, NAD or NADP as acceptor"/>
    <property type="evidence" value="ECO:0007669"/>
    <property type="project" value="InterPro"/>
</dbReference>
<dbReference type="FunFam" id="3.40.309.10:FF:000001">
    <property type="entry name" value="Mitochondrial aldehyde dehydrogenase 2"/>
    <property type="match status" value="1"/>
</dbReference>
<dbReference type="Gene3D" id="3.40.605.10">
    <property type="entry name" value="Aldehyde Dehydrogenase, Chain A, domain 1"/>
    <property type="match status" value="3"/>
</dbReference>
<dbReference type="Gene3D" id="3.40.309.10">
    <property type="entry name" value="Aldehyde Dehydrogenase, Chain A, domain 2"/>
    <property type="match status" value="1"/>
</dbReference>
<comment type="caution">
    <text evidence="3">The sequence shown here is derived from an EMBL/GenBank/DDBJ whole genome shotgun (WGS) entry which is preliminary data.</text>
</comment>